<organism evidence="1 2">
    <name type="scientific">Xanthomonas dyei</name>
    <dbReference type="NCBI Taxonomy" id="743699"/>
    <lineage>
        <taxon>Bacteria</taxon>
        <taxon>Pseudomonadati</taxon>
        <taxon>Pseudomonadota</taxon>
        <taxon>Gammaproteobacteria</taxon>
        <taxon>Lysobacterales</taxon>
        <taxon>Lysobacteraceae</taxon>
        <taxon>Xanthomonas</taxon>
    </lineage>
</organism>
<evidence type="ECO:0000313" key="2">
    <source>
        <dbReference type="Proteomes" id="UP000238908"/>
    </source>
</evidence>
<dbReference type="Proteomes" id="UP000238908">
    <property type="component" value="Unassembled WGS sequence"/>
</dbReference>
<protein>
    <submittedName>
        <fullName evidence="1">Uncharacterized protein</fullName>
    </submittedName>
</protein>
<dbReference type="EMBL" id="MDEE01000001">
    <property type="protein sequence ID" value="PPU59121.1"/>
    <property type="molecule type" value="Genomic_DNA"/>
</dbReference>
<gene>
    <name evidence="1" type="ORF">XdyCFBP7245_01430</name>
</gene>
<sequence length="86" mass="9526">MEIVMPQLLGLALALCTPHCPQAQRLDAVQLRLTPSRIDACLLQNRSTQGSCIAAIRPDQWVPVHAIAQTLKRLAVLVTHDARDRH</sequence>
<name>A0A2S7CC92_9XANT</name>
<accession>A0A2S7CC92</accession>
<comment type="caution">
    <text evidence="1">The sequence shown here is derived from an EMBL/GenBank/DDBJ whole genome shotgun (WGS) entry which is preliminary data.</text>
</comment>
<dbReference type="AlphaFoldDB" id="A0A2S7CC92"/>
<proteinExistence type="predicted"/>
<reference evidence="1 2" key="1">
    <citation type="submission" date="2016-08" db="EMBL/GenBank/DDBJ databases">
        <authorList>
            <person name="Seilhamer J.J."/>
        </authorList>
    </citation>
    <scope>NUCLEOTIDE SEQUENCE [LARGE SCALE GENOMIC DNA]</scope>
    <source>
        <strain evidence="1 2">CFBP7245</strain>
    </source>
</reference>
<evidence type="ECO:0000313" key="1">
    <source>
        <dbReference type="EMBL" id="PPU59121.1"/>
    </source>
</evidence>